<sequence>MQLMQLMRYLARYNEQRFNKIGINLICILCRVSWCSSLIYSKKILQTYRNVLMK</sequence>
<dbReference type="AlphaFoldDB" id="A0A9W4QZN9"/>
<keyword evidence="1" id="KW-0812">Transmembrane</keyword>
<dbReference type="Proteomes" id="UP001152467">
    <property type="component" value="Unassembled WGS sequence"/>
</dbReference>
<keyword evidence="1" id="KW-1133">Transmembrane helix</keyword>
<evidence type="ECO:0000313" key="3">
    <source>
        <dbReference type="Proteomes" id="UP001152467"/>
    </source>
</evidence>
<evidence type="ECO:0000313" key="2">
    <source>
        <dbReference type="EMBL" id="CAH9060347.1"/>
    </source>
</evidence>
<proteinExistence type="predicted"/>
<comment type="caution">
    <text evidence="2">The sequence shown here is derived from an EMBL/GenBank/DDBJ whole genome shotgun (WGS) entry which is preliminary data.</text>
</comment>
<accession>A0A9W4QZN9</accession>
<reference evidence="2" key="1">
    <citation type="submission" date="2022-07" db="EMBL/GenBank/DDBJ databases">
        <authorList>
            <person name="Criscuolo A."/>
        </authorList>
    </citation>
    <scope>NUCLEOTIDE SEQUENCE</scope>
    <source>
        <strain evidence="2">CIP111854</strain>
    </source>
</reference>
<evidence type="ECO:0000256" key="1">
    <source>
        <dbReference type="SAM" id="Phobius"/>
    </source>
</evidence>
<keyword evidence="1" id="KW-0472">Membrane</keyword>
<organism evidence="2 3">
    <name type="scientific">Pseudoalteromonas holothuriae</name>
    <dbReference type="NCBI Taxonomy" id="2963714"/>
    <lineage>
        <taxon>Bacteria</taxon>
        <taxon>Pseudomonadati</taxon>
        <taxon>Pseudomonadota</taxon>
        <taxon>Gammaproteobacteria</taxon>
        <taxon>Alteromonadales</taxon>
        <taxon>Pseudoalteromonadaceae</taxon>
        <taxon>Pseudoalteromonas</taxon>
    </lineage>
</organism>
<protein>
    <submittedName>
        <fullName evidence="2">Uncharacterized protein</fullName>
    </submittedName>
</protein>
<dbReference type="EMBL" id="CAMAPC010000009">
    <property type="protein sequence ID" value="CAH9060347.1"/>
    <property type="molecule type" value="Genomic_DNA"/>
</dbReference>
<feature type="transmembrane region" description="Helical" evidence="1">
    <location>
        <begin position="21"/>
        <end position="40"/>
    </location>
</feature>
<name>A0A9W4QZN9_9GAMM</name>
<gene>
    <name evidence="2" type="ORF">PSECIP111854_02587</name>
</gene>
<keyword evidence="3" id="KW-1185">Reference proteome</keyword>